<dbReference type="SUPFAM" id="SSF48371">
    <property type="entry name" value="ARM repeat"/>
    <property type="match status" value="1"/>
</dbReference>
<dbReference type="Gene3D" id="1.25.10.10">
    <property type="entry name" value="Leucine-rich Repeat Variant"/>
    <property type="match status" value="1"/>
</dbReference>
<dbReference type="OrthoDB" id="141896at2157"/>
<dbReference type="Proteomes" id="UP000199259">
    <property type="component" value="Unassembled WGS sequence"/>
</dbReference>
<gene>
    <name evidence="1" type="ORF">SAMN04488589_2583</name>
</gene>
<dbReference type="PROSITE" id="PS51257">
    <property type="entry name" value="PROKAR_LIPOPROTEIN"/>
    <property type="match status" value="1"/>
</dbReference>
<evidence type="ECO:0000313" key="2">
    <source>
        <dbReference type="Proteomes" id="UP000199259"/>
    </source>
</evidence>
<keyword evidence="2" id="KW-1185">Reference proteome</keyword>
<dbReference type="InterPro" id="IPR016024">
    <property type="entry name" value="ARM-type_fold"/>
</dbReference>
<evidence type="ECO:0008006" key="3">
    <source>
        <dbReference type="Google" id="ProtNLM"/>
    </source>
</evidence>
<dbReference type="RefSeq" id="WP_154717879.1">
    <property type="nucleotide sequence ID" value="NZ_FNCA01000010.1"/>
</dbReference>
<accession>A0A7Z7AYX1</accession>
<sequence length="276" mass="30889">MKYYPTILILCTLLAILSGCIEDSSVDALINNLDHENVSIRNAAIENLSQIDDEDTISSLMQAANNNSNTVEKRKNAIKVLGTTGNNNASELLLNISLDEGEEKTVRMASIIALGEIGNKTMIYSLGNLSYGDDGLILYHAAYVFDQIEGNKENVYASYGKLPYPLSEEQRVYRNNLSEIKGAYRADGTYPYIKNATSILIDYNIKSGYIEISSDVKPDTDVMNEIYQIYDTEARKKGIYNVPVRFVRCGTIKAPVYWYNITDFNEFNITNLSSTD</sequence>
<name>A0A7Z7AYX1_9EURY</name>
<dbReference type="PANTHER" id="PTHR12697:SF5">
    <property type="entry name" value="DEOXYHYPUSINE HYDROXYLASE"/>
    <property type="match status" value="1"/>
</dbReference>
<proteinExistence type="predicted"/>
<dbReference type="PANTHER" id="PTHR12697">
    <property type="entry name" value="PBS LYASE HEAT-LIKE PROTEIN"/>
    <property type="match status" value="1"/>
</dbReference>
<dbReference type="AlphaFoldDB" id="A0A7Z7AYX1"/>
<dbReference type="InterPro" id="IPR011989">
    <property type="entry name" value="ARM-like"/>
</dbReference>
<comment type="caution">
    <text evidence="1">The sequence shown here is derived from an EMBL/GenBank/DDBJ whole genome shotgun (WGS) entry which is preliminary data.</text>
</comment>
<evidence type="ECO:0000313" key="1">
    <source>
        <dbReference type="EMBL" id="SDG27220.1"/>
    </source>
</evidence>
<reference evidence="1 2" key="1">
    <citation type="submission" date="2016-10" db="EMBL/GenBank/DDBJ databases">
        <authorList>
            <person name="Varghese N."/>
            <person name="Submissions S."/>
        </authorList>
    </citation>
    <scope>NUCLEOTIDE SEQUENCE [LARGE SCALE GENOMIC DNA]</scope>
    <source>
        <strain evidence="1 2">PL 12/M</strain>
    </source>
</reference>
<dbReference type="EMBL" id="FNCA01000010">
    <property type="protein sequence ID" value="SDG27220.1"/>
    <property type="molecule type" value="Genomic_DNA"/>
</dbReference>
<organism evidence="1 2">
    <name type="scientific">Methanolobus vulcani</name>
    <dbReference type="NCBI Taxonomy" id="38026"/>
    <lineage>
        <taxon>Archaea</taxon>
        <taxon>Methanobacteriati</taxon>
        <taxon>Methanobacteriota</taxon>
        <taxon>Stenosarchaea group</taxon>
        <taxon>Methanomicrobia</taxon>
        <taxon>Methanosarcinales</taxon>
        <taxon>Methanosarcinaceae</taxon>
        <taxon>Methanolobus</taxon>
    </lineage>
</organism>
<protein>
    <recommendedName>
        <fullName evidence="3">HEAT repeat-containing protein</fullName>
    </recommendedName>
</protein>
<dbReference type="GO" id="GO:0016491">
    <property type="term" value="F:oxidoreductase activity"/>
    <property type="evidence" value="ECO:0007669"/>
    <property type="project" value="TreeGrafter"/>
</dbReference>